<accession>A0A0E9UUN0</accession>
<reference evidence="1" key="2">
    <citation type="journal article" date="2015" name="Fish Shellfish Immunol.">
        <title>Early steps in the European eel (Anguilla anguilla)-Vibrio vulnificus interaction in the gills: Role of the RtxA13 toxin.</title>
        <authorList>
            <person name="Callol A."/>
            <person name="Pajuelo D."/>
            <person name="Ebbesson L."/>
            <person name="Teles M."/>
            <person name="MacKenzie S."/>
            <person name="Amaro C."/>
        </authorList>
    </citation>
    <scope>NUCLEOTIDE SEQUENCE</scope>
</reference>
<organism evidence="1">
    <name type="scientific">Anguilla anguilla</name>
    <name type="common">European freshwater eel</name>
    <name type="synonym">Muraena anguilla</name>
    <dbReference type="NCBI Taxonomy" id="7936"/>
    <lineage>
        <taxon>Eukaryota</taxon>
        <taxon>Metazoa</taxon>
        <taxon>Chordata</taxon>
        <taxon>Craniata</taxon>
        <taxon>Vertebrata</taxon>
        <taxon>Euteleostomi</taxon>
        <taxon>Actinopterygii</taxon>
        <taxon>Neopterygii</taxon>
        <taxon>Teleostei</taxon>
        <taxon>Anguilliformes</taxon>
        <taxon>Anguillidae</taxon>
        <taxon>Anguilla</taxon>
    </lineage>
</organism>
<reference evidence="1" key="1">
    <citation type="submission" date="2014-11" db="EMBL/GenBank/DDBJ databases">
        <authorList>
            <person name="Amaro Gonzalez C."/>
        </authorList>
    </citation>
    <scope>NUCLEOTIDE SEQUENCE</scope>
</reference>
<evidence type="ECO:0000313" key="1">
    <source>
        <dbReference type="EMBL" id="JAH68895.1"/>
    </source>
</evidence>
<sequence>MKETIQKSKGKNLWLEKNIPVLTEQQPTAPLQIGAKRYYLYPLMTDTEICSI</sequence>
<name>A0A0E9UUN0_ANGAN</name>
<dbReference type="AlphaFoldDB" id="A0A0E9UUN0"/>
<proteinExistence type="predicted"/>
<protein>
    <submittedName>
        <fullName evidence="1">Uncharacterized protein</fullName>
    </submittedName>
</protein>
<dbReference type="EMBL" id="GBXM01039682">
    <property type="protein sequence ID" value="JAH68895.1"/>
    <property type="molecule type" value="Transcribed_RNA"/>
</dbReference>